<feature type="compositionally biased region" description="Polar residues" evidence="1">
    <location>
        <begin position="117"/>
        <end position="131"/>
    </location>
</feature>
<feature type="non-terminal residue" evidence="2">
    <location>
        <position position="1"/>
    </location>
</feature>
<dbReference type="EMBL" id="GEDC01005322">
    <property type="protein sequence ID" value="JAS31976.1"/>
    <property type="molecule type" value="Transcribed_RNA"/>
</dbReference>
<evidence type="ECO:0000313" key="2">
    <source>
        <dbReference type="EMBL" id="JAS31976.1"/>
    </source>
</evidence>
<proteinExistence type="predicted"/>
<feature type="compositionally biased region" description="Polar residues" evidence="1">
    <location>
        <begin position="1"/>
        <end position="13"/>
    </location>
</feature>
<dbReference type="AlphaFoldDB" id="A0A1B6E222"/>
<sequence length="148" mass="16156">SVTHTSETKSVSQHTEDVVRMVGGKMVKTTVLVDDVEGYKPSDKKPLPAAGVPTTKDDKPEKIDTKSPRDEKPKDKSPDTSKPAGKPSKPTDKYGKPEDLFQEPSKPKPSDDKPEKQTSVTHTSESKSVSQHTEEVVRMVGGKMVKTT</sequence>
<name>A0A1B6E222_9HEMI</name>
<feature type="compositionally biased region" description="Basic and acidic residues" evidence="1">
    <location>
        <begin position="89"/>
        <end position="116"/>
    </location>
</feature>
<evidence type="ECO:0000256" key="1">
    <source>
        <dbReference type="SAM" id="MobiDB-lite"/>
    </source>
</evidence>
<protein>
    <submittedName>
        <fullName evidence="2">Uncharacterized protein</fullName>
    </submittedName>
</protein>
<gene>
    <name evidence="2" type="ORF">g.34366</name>
</gene>
<reference evidence="2" key="1">
    <citation type="submission" date="2015-12" db="EMBL/GenBank/DDBJ databases">
        <title>De novo transcriptome assembly of four potential Pierce s Disease insect vectors from Arizona vineyards.</title>
        <authorList>
            <person name="Tassone E.E."/>
        </authorList>
    </citation>
    <scope>NUCLEOTIDE SEQUENCE</scope>
</reference>
<feature type="compositionally biased region" description="Basic and acidic residues" evidence="1">
    <location>
        <begin position="55"/>
        <end position="79"/>
    </location>
</feature>
<feature type="region of interest" description="Disordered" evidence="1">
    <location>
        <begin position="1"/>
        <end position="148"/>
    </location>
</feature>
<feature type="compositionally biased region" description="Basic and acidic residues" evidence="1">
    <location>
        <begin position="37"/>
        <end position="46"/>
    </location>
</feature>
<feature type="non-terminal residue" evidence="2">
    <location>
        <position position="148"/>
    </location>
</feature>
<organism evidence="2">
    <name type="scientific">Clastoptera arizonana</name>
    <name type="common">Arizona spittle bug</name>
    <dbReference type="NCBI Taxonomy" id="38151"/>
    <lineage>
        <taxon>Eukaryota</taxon>
        <taxon>Metazoa</taxon>
        <taxon>Ecdysozoa</taxon>
        <taxon>Arthropoda</taxon>
        <taxon>Hexapoda</taxon>
        <taxon>Insecta</taxon>
        <taxon>Pterygota</taxon>
        <taxon>Neoptera</taxon>
        <taxon>Paraneoptera</taxon>
        <taxon>Hemiptera</taxon>
        <taxon>Auchenorrhyncha</taxon>
        <taxon>Cercopoidea</taxon>
        <taxon>Clastopteridae</taxon>
        <taxon>Clastoptera</taxon>
    </lineage>
</organism>
<accession>A0A1B6E222</accession>